<keyword evidence="2" id="KW-1185">Reference proteome</keyword>
<proteinExistence type="predicted"/>
<dbReference type="STRING" id="1129793.GPLA_3924"/>
<accession>K7A1L6</accession>
<evidence type="ECO:0000313" key="1">
    <source>
        <dbReference type="EMBL" id="GAC34803.1"/>
    </source>
</evidence>
<evidence type="ECO:0000313" key="2">
    <source>
        <dbReference type="Proteomes" id="UP000006322"/>
    </source>
</evidence>
<dbReference type="Proteomes" id="UP000006322">
    <property type="component" value="Unassembled WGS sequence"/>
</dbReference>
<gene>
    <name evidence="1" type="ORF">GPLA_3924</name>
</gene>
<dbReference type="Pfam" id="PF04338">
    <property type="entry name" value="DUF481"/>
    <property type="match status" value="1"/>
</dbReference>
<dbReference type="EMBL" id="BAER01000117">
    <property type="protein sequence ID" value="GAC34803.1"/>
    <property type="molecule type" value="Genomic_DNA"/>
</dbReference>
<organism evidence="1 2">
    <name type="scientific">Paraglaciecola polaris LMG 21857</name>
    <dbReference type="NCBI Taxonomy" id="1129793"/>
    <lineage>
        <taxon>Bacteria</taxon>
        <taxon>Pseudomonadati</taxon>
        <taxon>Pseudomonadota</taxon>
        <taxon>Gammaproteobacteria</taxon>
        <taxon>Alteromonadales</taxon>
        <taxon>Alteromonadaceae</taxon>
        <taxon>Paraglaciecola</taxon>
    </lineage>
</organism>
<sequence length="286" mass="32593">MHLTIQLAILRCIAFYLPIMFRRIMLRYLILLALCFPCHAQINIMRSLYMSDSTGALPDSGSNISATGELGYLYNKGNTNSSSINAKFNISHELEKWSYQAIANTRYKTSKEADDGQAQNVTTAQKNFISTQIDFKLASPDERIFIYAEYENDRFDIYDYQTLVASGWSERLWRDEFSEFKYSVGPGYALAEASDDEQNDDLQGVILRAALEYTLEISKSAQFRQFISTESDPEYTKTKSETSLSTKIFGSLAMKLSFIMEHNSNAEISQESLDTETAVTLVYQFF</sequence>
<comment type="caution">
    <text evidence="1">The sequence shown here is derived from an EMBL/GenBank/DDBJ whole genome shotgun (WGS) entry which is preliminary data.</text>
</comment>
<reference evidence="2" key="1">
    <citation type="journal article" date="2014" name="Environ. Microbiol.">
        <title>Comparative genomics of the marine bacterial genus Glaciecola reveals the high degree of genomic diversity and genomic characteristic for cold adaptation.</title>
        <authorList>
            <person name="Qin Q.L."/>
            <person name="Xie B.B."/>
            <person name="Yu Y."/>
            <person name="Shu Y.L."/>
            <person name="Rong J.C."/>
            <person name="Zhang Y.J."/>
            <person name="Zhao D.L."/>
            <person name="Chen X.L."/>
            <person name="Zhang X.Y."/>
            <person name="Chen B."/>
            <person name="Zhou B.C."/>
            <person name="Zhang Y.Z."/>
        </authorList>
    </citation>
    <scope>NUCLEOTIDE SEQUENCE [LARGE SCALE GENOMIC DNA]</scope>
    <source>
        <strain evidence="2">LMG 21857</strain>
    </source>
</reference>
<dbReference type="InterPro" id="IPR007433">
    <property type="entry name" value="DUF481"/>
</dbReference>
<name>K7A1L6_9ALTE</name>
<evidence type="ECO:0008006" key="3">
    <source>
        <dbReference type="Google" id="ProtNLM"/>
    </source>
</evidence>
<dbReference type="AlphaFoldDB" id="K7A1L6"/>
<protein>
    <recommendedName>
        <fullName evidence="3">Salt-induced outer membrane protein</fullName>
    </recommendedName>
</protein>